<dbReference type="InterPro" id="IPR010131">
    <property type="entry name" value="MdtP/NodT-like"/>
</dbReference>
<dbReference type="Proteomes" id="UP000294692">
    <property type="component" value="Unassembled WGS sequence"/>
</dbReference>
<proteinExistence type="inferred from homology"/>
<dbReference type="NCBIfam" id="TIGR01845">
    <property type="entry name" value="outer_NodT"/>
    <property type="match status" value="1"/>
</dbReference>
<dbReference type="GO" id="GO:0005886">
    <property type="term" value="C:plasma membrane"/>
    <property type="evidence" value="ECO:0007669"/>
    <property type="project" value="UniProtKB-SubCell"/>
</dbReference>
<dbReference type="EMBL" id="SMBX01000005">
    <property type="protein sequence ID" value="TCU98506.1"/>
    <property type="molecule type" value="Genomic_DNA"/>
</dbReference>
<feature type="chain" id="PRO_5021035620" evidence="2">
    <location>
        <begin position="23"/>
        <end position="474"/>
    </location>
</feature>
<dbReference type="InterPro" id="IPR003423">
    <property type="entry name" value="OMP_efflux"/>
</dbReference>
<evidence type="ECO:0000256" key="3">
    <source>
        <dbReference type="SAM" id="Coils"/>
    </source>
</evidence>
<keyword evidence="2" id="KW-1134">Transmembrane beta strand</keyword>
<reference evidence="4 5" key="1">
    <citation type="submission" date="2019-03" db="EMBL/GenBank/DDBJ databases">
        <title>Genomic Encyclopedia of Type Strains, Phase IV (KMG-IV): sequencing the most valuable type-strain genomes for metagenomic binning, comparative biology and taxonomic classification.</title>
        <authorList>
            <person name="Goeker M."/>
        </authorList>
    </citation>
    <scope>NUCLEOTIDE SEQUENCE [LARGE SCALE GENOMIC DNA]</scope>
    <source>
        <strain evidence="4 5">DSM 100048</strain>
    </source>
</reference>
<keyword evidence="2" id="KW-0564">Palmitate</keyword>
<name>A0A4R3V194_9BURK</name>
<evidence type="ECO:0000256" key="2">
    <source>
        <dbReference type="RuleBase" id="RU362097"/>
    </source>
</evidence>
<comment type="subcellular location">
    <subcellularLocation>
        <location evidence="2">Cell membrane</location>
        <topology evidence="2">Lipid-anchor</topology>
    </subcellularLocation>
</comment>
<sequence>MIRRTGKLAAAGILAAALSACAVGPDHQRPDQEMGDHYRHAEGWVQVDAAAQAEMARDWWTTFSDARLDGLMAQLLRENLTLREAEARYRQAQAGLRGAQAGLFPTVGSNASATRSGGGDGEAGNRYSLSGNVSWEVDVWGRVRRNVEAGEASAQASAADLAATQLSLQSTLAQTYFRLLSLDAEKRLMEQTITAYERSLQMTENRYQAGVSAQTDVAASLSQLENARAQRLALERQRAVHENALAVLTGRPPSDFSLDETMRLGIVPVVPAGVPSQLLQRRPDIVAAERRVAEANARIGVAQAAWFPSLTLSAQGGYSSGQWAQWLSAPSQFWSLGPALALALFDGGARQASVDSARAAHEAQSAAYRQTVLTALREVEDYLVSLRVQEQEQATQARALEASRETLRLITNQYEAGMVDYLSVVQAQASALSAERTAISLQADRLVNSVQLITALGGGWDVSLLGQEPETSAP</sequence>
<feature type="coiled-coil region" evidence="3">
    <location>
        <begin position="186"/>
        <end position="244"/>
    </location>
</feature>
<evidence type="ECO:0000256" key="1">
    <source>
        <dbReference type="ARBA" id="ARBA00007613"/>
    </source>
</evidence>
<dbReference type="OrthoDB" id="9770517at2"/>
<keyword evidence="2" id="KW-0812">Transmembrane</keyword>
<dbReference type="PROSITE" id="PS51257">
    <property type="entry name" value="PROKAR_LIPOPROTEIN"/>
    <property type="match status" value="1"/>
</dbReference>
<accession>A0A4R3V194</accession>
<gene>
    <name evidence="4" type="ORF">EV686_105207</name>
</gene>
<dbReference type="PANTHER" id="PTHR30203">
    <property type="entry name" value="OUTER MEMBRANE CATION EFFLUX PROTEIN"/>
    <property type="match status" value="1"/>
</dbReference>
<dbReference type="AlphaFoldDB" id="A0A4R3V194"/>
<dbReference type="SUPFAM" id="SSF56954">
    <property type="entry name" value="Outer membrane efflux proteins (OEP)"/>
    <property type="match status" value="1"/>
</dbReference>
<keyword evidence="5" id="KW-1185">Reference proteome</keyword>
<keyword evidence="3" id="KW-0175">Coiled coil</keyword>
<dbReference type="Gene3D" id="2.20.200.10">
    <property type="entry name" value="Outer membrane efflux proteins (OEP)"/>
    <property type="match status" value="1"/>
</dbReference>
<comment type="similarity">
    <text evidence="1 2">Belongs to the outer membrane factor (OMF) (TC 1.B.17) family.</text>
</comment>
<comment type="caution">
    <text evidence="4">The sequence shown here is derived from an EMBL/GenBank/DDBJ whole genome shotgun (WGS) entry which is preliminary data.</text>
</comment>
<protein>
    <submittedName>
        <fullName evidence="4">NodT family efflux transporter outer membrane factor (OMF) lipoprotein</fullName>
    </submittedName>
</protein>
<evidence type="ECO:0000313" key="4">
    <source>
        <dbReference type="EMBL" id="TCU98506.1"/>
    </source>
</evidence>
<keyword evidence="2" id="KW-0732">Signal</keyword>
<dbReference type="Pfam" id="PF02321">
    <property type="entry name" value="OEP"/>
    <property type="match status" value="2"/>
</dbReference>
<dbReference type="Gene3D" id="1.20.1600.10">
    <property type="entry name" value="Outer membrane efflux proteins (OEP)"/>
    <property type="match status" value="1"/>
</dbReference>
<dbReference type="PANTHER" id="PTHR30203:SF33">
    <property type="entry name" value="BLR4455 PROTEIN"/>
    <property type="match status" value="1"/>
</dbReference>
<dbReference type="RefSeq" id="WP_132477164.1">
    <property type="nucleotide sequence ID" value="NZ_JBHRVM010000001.1"/>
</dbReference>
<dbReference type="GO" id="GO:0015562">
    <property type="term" value="F:efflux transmembrane transporter activity"/>
    <property type="evidence" value="ECO:0007669"/>
    <property type="project" value="InterPro"/>
</dbReference>
<feature type="signal peptide" evidence="2">
    <location>
        <begin position="1"/>
        <end position="22"/>
    </location>
</feature>
<organism evidence="4 5">
    <name type="scientific">Paracandidimonas soli</name>
    <dbReference type="NCBI Taxonomy" id="1917182"/>
    <lineage>
        <taxon>Bacteria</taxon>
        <taxon>Pseudomonadati</taxon>
        <taxon>Pseudomonadota</taxon>
        <taxon>Betaproteobacteria</taxon>
        <taxon>Burkholderiales</taxon>
        <taxon>Alcaligenaceae</taxon>
        <taxon>Paracandidimonas</taxon>
    </lineage>
</organism>
<evidence type="ECO:0000313" key="5">
    <source>
        <dbReference type="Proteomes" id="UP000294692"/>
    </source>
</evidence>
<keyword evidence="2 4" id="KW-0449">Lipoprotein</keyword>
<keyword evidence="2" id="KW-0472">Membrane</keyword>